<dbReference type="Proteomes" id="UP000747399">
    <property type="component" value="Unassembled WGS sequence"/>
</dbReference>
<accession>A0A8J4F473</accession>
<dbReference type="AlphaFoldDB" id="A0A8J4F473"/>
<evidence type="ECO:0000256" key="1">
    <source>
        <dbReference type="SAM" id="MobiDB-lite"/>
    </source>
</evidence>
<comment type="caution">
    <text evidence="2">The sequence shown here is derived from an EMBL/GenBank/DDBJ whole genome shotgun (WGS) entry which is preliminary data.</text>
</comment>
<evidence type="ECO:0000313" key="2">
    <source>
        <dbReference type="EMBL" id="GIL56911.1"/>
    </source>
</evidence>
<sequence length="315" mass="33632">MMTSSQVFYPFHSLDDLADCRSGTTKFCTISLTGIASCGDTASAAEGISTWLANIPTSSDPNLLHAWPSKIPITALYYVWRALRDGLEHYNLVFFASRALQQLRQLLGKTAQHELRGSSQPRARQHNQQDSIPQPQRDKNACNDQTWNQEQTDMQRESHITAQIDTPSVRWQLQEGAKMVCFFAAQLMILAGTPASAAGDSLAADSRGGGNPVAVGGPAQDRSCGSVRGRSGRGRGRQGGKGVGGRGGRKPGACSSAGGARLARALDSGSIDAWAEALQHAAGCLDDVGQLVWVHGLQFGSVMEARAVTEVRGRL</sequence>
<feature type="region of interest" description="Disordered" evidence="1">
    <location>
        <begin position="112"/>
        <end position="142"/>
    </location>
</feature>
<feature type="region of interest" description="Disordered" evidence="1">
    <location>
        <begin position="198"/>
        <end position="256"/>
    </location>
</feature>
<gene>
    <name evidence="2" type="ORF">Vafri_12199</name>
</gene>
<feature type="compositionally biased region" description="Low complexity" evidence="1">
    <location>
        <begin position="198"/>
        <end position="229"/>
    </location>
</feature>
<evidence type="ECO:0000313" key="3">
    <source>
        <dbReference type="Proteomes" id="UP000747399"/>
    </source>
</evidence>
<proteinExistence type="predicted"/>
<protein>
    <submittedName>
        <fullName evidence="2">Uncharacterized protein</fullName>
    </submittedName>
</protein>
<dbReference type="EMBL" id="BNCO01000026">
    <property type="protein sequence ID" value="GIL56911.1"/>
    <property type="molecule type" value="Genomic_DNA"/>
</dbReference>
<name>A0A8J4F473_9CHLO</name>
<feature type="compositionally biased region" description="Polar residues" evidence="1">
    <location>
        <begin position="117"/>
        <end position="134"/>
    </location>
</feature>
<organism evidence="2 3">
    <name type="scientific">Volvox africanus</name>
    <dbReference type="NCBI Taxonomy" id="51714"/>
    <lineage>
        <taxon>Eukaryota</taxon>
        <taxon>Viridiplantae</taxon>
        <taxon>Chlorophyta</taxon>
        <taxon>core chlorophytes</taxon>
        <taxon>Chlorophyceae</taxon>
        <taxon>CS clade</taxon>
        <taxon>Chlamydomonadales</taxon>
        <taxon>Volvocaceae</taxon>
        <taxon>Volvox</taxon>
    </lineage>
</organism>
<keyword evidence="3" id="KW-1185">Reference proteome</keyword>
<reference evidence="2" key="1">
    <citation type="journal article" date="2021" name="Proc. Natl. Acad. Sci. U.S.A.">
        <title>Three genomes in the algal genus Volvox reveal the fate of a haploid sex-determining region after a transition to homothallism.</title>
        <authorList>
            <person name="Yamamoto K."/>
            <person name="Hamaji T."/>
            <person name="Kawai-Toyooka H."/>
            <person name="Matsuzaki R."/>
            <person name="Takahashi F."/>
            <person name="Nishimura Y."/>
            <person name="Kawachi M."/>
            <person name="Noguchi H."/>
            <person name="Minakuchi Y."/>
            <person name="Umen J.G."/>
            <person name="Toyoda A."/>
            <person name="Nozaki H."/>
        </authorList>
    </citation>
    <scope>NUCLEOTIDE SEQUENCE</scope>
    <source>
        <strain evidence="2">NIES-3780</strain>
    </source>
</reference>